<reference evidence="5 6" key="1">
    <citation type="submission" date="2017-01" db="EMBL/GenBank/DDBJ databases">
        <authorList>
            <person name="Mah S.A."/>
            <person name="Swanson W.J."/>
            <person name="Moy G.W."/>
            <person name="Vacquier V.D."/>
        </authorList>
    </citation>
    <scope>NUCLEOTIDE SEQUENCE [LARGE SCALE GENOMIC DNA]</scope>
    <source>
        <strain evidence="5 6">DSM 22694</strain>
    </source>
</reference>
<dbReference type="STRING" id="1484693.RS694_12465"/>
<dbReference type="PROSITE" id="PS50887">
    <property type="entry name" value="GGDEF"/>
    <property type="match status" value="1"/>
</dbReference>
<protein>
    <recommendedName>
        <fullName evidence="4">GGDEF domain-containing protein</fullName>
    </recommendedName>
</protein>
<gene>
    <name evidence="5" type="ORF">RS694_12465</name>
</gene>
<keyword evidence="2" id="KW-0472">Membrane</keyword>
<dbReference type="InterPro" id="IPR000160">
    <property type="entry name" value="GGDEF_dom"/>
</dbReference>
<dbReference type="InterPro" id="IPR043128">
    <property type="entry name" value="Rev_trsase/Diguanyl_cyclase"/>
</dbReference>
<dbReference type="PANTHER" id="PTHR35936:SF17">
    <property type="entry name" value="ARGININE-BINDING EXTRACELLULAR PROTEIN ARTP"/>
    <property type="match status" value="1"/>
</dbReference>
<proteinExistence type="predicted"/>
<dbReference type="Pfam" id="PF00990">
    <property type="entry name" value="GGDEF"/>
    <property type="match status" value="1"/>
</dbReference>
<keyword evidence="6" id="KW-1185">Reference proteome</keyword>
<name>A0A1P8KB71_9BURK</name>
<dbReference type="Pfam" id="PF00497">
    <property type="entry name" value="SBP_bac_3"/>
    <property type="match status" value="2"/>
</dbReference>
<dbReference type="SMART" id="SM00062">
    <property type="entry name" value="PBPb"/>
    <property type="match status" value="2"/>
</dbReference>
<dbReference type="CDD" id="cd01949">
    <property type="entry name" value="GGDEF"/>
    <property type="match status" value="1"/>
</dbReference>
<keyword evidence="2" id="KW-0812">Transmembrane</keyword>
<dbReference type="EMBL" id="CP019239">
    <property type="protein sequence ID" value="APW43257.1"/>
    <property type="molecule type" value="Genomic_DNA"/>
</dbReference>
<dbReference type="Gene3D" id="3.40.190.10">
    <property type="entry name" value="Periplasmic binding protein-like II"/>
    <property type="match status" value="4"/>
</dbReference>
<dbReference type="SUPFAM" id="SSF55073">
    <property type="entry name" value="Nucleotide cyclase"/>
    <property type="match status" value="1"/>
</dbReference>
<dbReference type="PANTHER" id="PTHR35936">
    <property type="entry name" value="MEMBRANE-BOUND LYTIC MUREIN TRANSGLYCOSYLASE F"/>
    <property type="match status" value="1"/>
</dbReference>
<dbReference type="SUPFAM" id="SSF53850">
    <property type="entry name" value="Periplasmic binding protein-like II"/>
    <property type="match status" value="2"/>
</dbReference>
<evidence type="ECO:0000256" key="1">
    <source>
        <dbReference type="ARBA" id="ARBA00022729"/>
    </source>
</evidence>
<evidence type="ECO:0000259" key="4">
    <source>
        <dbReference type="PROSITE" id="PS50887"/>
    </source>
</evidence>
<organism evidence="5 6">
    <name type="scientific">Rhodoferax saidenbachensis</name>
    <dbReference type="NCBI Taxonomy" id="1484693"/>
    <lineage>
        <taxon>Bacteria</taxon>
        <taxon>Pseudomonadati</taxon>
        <taxon>Pseudomonadota</taxon>
        <taxon>Betaproteobacteria</taxon>
        <taxon>Burkholderiales</taxon>
        <taxon>Comamonadaceae</taxon>
        <taxon>Rhodoferax</taxon>
    </lineage>
</organism>
<dbReference type="InterPro" id="IPR029787">
    <property type="entry name" value="Nucleotide_cyclase"/>
</dbReference>
<dbReference type="RefSeq" id="WP_029708387.1">
    <property type="nucleotide sequence ID" value="NZ_CP019239.1"/>
</dbReference>
<dbReference type="eggNOG" id="COG3706">
    <property type="taxonomic scope" value="Bacteria"/>
</dbReference>
<feature type="domain" description="GGDEF" evidence="4">
    <location>
        <begin position="568"/>
        <end position="703"/>
    </location>
</feature>
<feature type="signal peptide" evidence="3">
    <location>
        <begin position="1"/>
        <end position="15"/>
    </location>
</feature>
<evidence type="ECO:0000313" key="5">
    <source>
        <dbReference type="EMBL" id="APW43257.1"/>
    </source>
</evidence>
<accession>A0A1P8KB71</accession>
<dbReference type="KEGG" id="rsb:RS694_12465"/>
<dbReference type="NCBIfam" id="TIGR00254">
    <property type="entry name" value="GGDEF"/>
    <property type="match status" value="1"/>
</dbReference>
<dbReference type="eggNOG" id="COG0834">
    <property type="taxonomic scope" value="Bacteria"/>
</dbReference>
<evidence type="ECO:0000256" key="2">
    <source>
        <dbReference type="SAM" id="Phobius"/>
    </source>
</evidence>
<evidence type="ECO:0000313" key="6">
    <source>
        <dbReference type="Proteomes" id="UP000186110"/>
    </source>
</evidence>
<keyword evidence="2" id="KW-1133">Transmembrane helix</keyword>
<dbReference type="Gene3D" id="3.30.70.270">
    <property type="match status" value="1"/>
</dbReference>
<feature type="transmembrane region" description="Helical" evidence="2">
    <location>
        <begin position="500"/>
        <end position="522"/>
    </location>
</feature>
<sequence length="703" mass="78434">MLVVLAAWCVGVASAAVPVQLSAEQHSWLVAHRDKTYTVGFDPHAGSDYFEFRGLRTGLLPELLKDIQSQLGLKVVPADIKGWDDAYTRFLRGDIDLLYGANPTPERERTMWFTRPLLKYPYTVFAGKDSPVQTLGDLDGRKVGFIRNDFVIQQLPKEFPNIHIETVEFDAQDAGLHALEMGQIDGFVTAGGGVEYEFLYTHPKLGLVAQLRAITSDMTMAVLKERQMLGSILDSYMAQRELEILALKDKAQSIYNRKILRLSEAELRWLEQKGTAVVGVAEDYLPFDHYSNGEYRGIAGEMLKRVGDTVGIRFKVVSGTFADIMDQARAGTVHVVDMAKTEDRLKDFIFPHAISTERDIIVGLKNSPPVQDVYDLDGQRVAVIDGFWHEEYLRKNLKNPQIVTTEDIMESLRLVRDGKVAYMIENPTVVEFYINGLGYSDVVKRGNTSKDSFVYFGVSRKQPELASIMDKVIPLIKFEEAKYAGIQSVPTLRNETNMQLLKLVGALGLALVAIVLVVIAVVRKLVAQKAATQFLTEREHLLYTDTLTGFYNRNYFSQKVDPQPLGVYPQAVVVADLNNLKHVNDVYGHAAGDTLLVRFADQVRAQWPQGACFRIGGDEFLIVLANSSEEQVLVDLEAFRLRCQGASYAAPDGNPIEPSAAMGYALRASADTSLDKCIAEADARMYQAKAQMKKRRAEDALRA</sequence>
<dbReference type="SMART" id="SM00267">
    <property type="entry name" value="GGDEF"/>
    <property type="match status" value="1"/>
</dbReference>
<dbReference type="Proteomes" id="UP000186110">
    <property type="component" value="Chromosome"/>
</dbReference>
<dbReference type="CDD" id="cd01007">
    <property type="entry name" value="PBP2_BvgS_HisK_like"/>
    <property type="match status" value="1"/>
</dbReference>
<dbReference type="InterPro" id="IPR001638">
    <property type="entry name" value="Solute-binding_3/MltF_N"/>
</dbReference>
<keyword evidence="1 3" id="KW-0732">Signal</keyword>
<evidence type="ECO:0000256" key="3">
    <source>
        <dbReference type="SAM" id="SignalP"/>
    </source>
</evidence>
<feature type="chain" id="PRO_5013269920" description="GGDEF domain-containing protein" evidence="3">
    <location>
        <begin position="16"/>
        <end position="703"/>
    </location>
</feature>
<dbReference type="AlphaFoldDB" id="A0A1P8KB71"/>